<dbReference type="Proteomes" id="UP000182248">
    <property type="component" value="Unassembled WGS sequence"/>
</dbReference>
<dbReference type="OrthoDB" id="9803578at2"/>
<sequence>MYIPKKYVWLLGLFVLLSGPAGGQSNAMRPPDDFDVVREKVPKGKVETVEYMSGTVGGKRRATVYTPPGFSEDRKYGVLYLLHGIGGDEKEWYYHGNTDVIFDNLYAEEKLKPMIVVMPNGRAMKDDRPGDHIFDEEKIKAFSDFENDLLTDLIPFIEANYPVYTDRDNRALAGLSMGGGQALNFGLAHLDTFAWIGAFSPAPNTKTPEKLVPRPGKVIRKLRLLWISCGHEDDLMPVSERTHHYLEEKGVPHTYYVEPGKHDFVVWKNDLYQFSQLLFM</sequence>
<keyword evidence="1" id="KW-0732">Signal</keyword>
<dbReference type="STRING" id="1150368.SAMN02927921_00550"/>
<accession>A0A1K1MC23</accession>
<dbReference type="EMBL" id="FPJE01000002">
    <property type="protein sequence ID" value="SFW20672.1"/>
    <property type="molecule type" value="Genomic_DNA"/>
</dbReference>
<gene>
    <name evidence="2" type="ORF">SAMN02927921_00550</name>
</gene>
<dbReference type="Gene3D" id="3.40.50.1820">
    <property type="entry name" value="alpha/beta hydrolase"/>
    <property type="match status" value="1"/>
</dbReference>
<evidence type="ECO:0000256" key="1">
    <source>
        <dbReference type="SAM" id="SignalP"/>
    </source>
</evidence>
<dbReference type="GO" id="GO:0016747">
    <property type="term" value="F:acyltransferase activity, transferring groups other than amino-acyl groups"/>
    <property type="evidence" value="ECO:0007669"/>
    <property type="project" value="TreeGrafter"/>
</dbReference>
<dbReference type="InterPro" id="IPR000801">
    <property type="entry name" value="Esterase-like"/>
</dbReference>
<feature type="chain" id="PRO_5012272829" evidence="1">
    <location>
        <begin position="24"/>
        <end position="280"/>
    </location>
</feature>
<dbReference type="Pfam" id="PF00756">
    <property type="entry name" value="Esterase"/>
    <property type="match status" value="1"/>
</dbReference>
<evidence type="ECO:0000313" key="3">
    <source>
        <dbReference type="Proteomes" id="UP000182248"/>
    </source>
</evidence>
<dbReference type="SUPFAM" id="SSF53474">
    <property type="entry name" value="alpha/beta-Hydrolases"/>
    <property type="match status" value="1"/>
</dbReference>
<dbReference type="PANTHER" id="PTHR48098:SF1">
    <property type="entry name" value="DIACYLGLYCEROL ACYLTRANSFERASE_MYCOLYLTRANSFERASE AG85A"/>
    <property type="match status" value="1"/>
</dbReference>
<keyword evidence="3" id="KW-1185">Reference proteome</keyword>
<feature type="signal peptide" evidence="1">
    <location>
        <begin position="1"/>
        <end position="23"/>
    </location>
</feature>
<dbReference type="InterPro" id="IPR029058">
    <property type="entry name" value="AB_hydrolase_fold"/>
</dbReference>
<dbReference type="InterPro" id="IPR050583">
    <property type="entry name" value="Mycobacterial_A85_antigen"/>
</dbReference>
<evidence type="ECO:0000313" key="2">
    <source>
        <dbReference type="EMBL" id="SFW20672.1"/>
    </source>
</evidence>
<organism evidence="2 3">
    <name type="scientific">Sinomicrobium oceani</name>
    <dbReference type="NCBI Taxonomy" id="1150368"/>
    <lineage>
        <taxon>Bacteria</taxon>
        <taxon>Pseudomonadati</taxon>
        <taxon>Bacteroidota</taxon>
        <taxon>Flavobacteriia</taxon>
        <taxon>Flavobacteriales</taxon>
        <taxon>Flavobacteriaceae</taxon>
        <taxon>Sinomicrobium</taxon>
    </lineage>
</organism>
<name>A0A1K1MC23_9FLAO</name>
<dbReference type="AlphaFoldDB" id="A0A1K1MC23"/>
<reference evidence="2 3" key="1">
    <citation type="submission" date="2016-11" db="EMBL/GenBank/DDBJ databases">
        <authorList>
            <person name="Jaros S."/>
            <person name="Januszkiewicz K."/>
            <person name="Wedrychowicz H."/>
        </authorList>
    </citation>
    <scope>NUCLEOTIDE SEQUENCE [LARGE SCALE GENOMIC DNA]</scope>
    <source>
        <strain evidence="2 3">CGMCC 1.12145</strain>
    </source>
</reference>
<proteinExistence type="predicted"/>
<dbReference type="RefSeq" id="WP_072315833.1">
    <property type="nucleotide sequence ID" value="NZ_FPJE01000002.1"/>
</dbReference>
<protein>
    <submittedName>
        <fullName evidence="2">Enterochelin esterase</fullName>
    </submittedName>
</protein>
<dbReference type="PANTHER" id="PTHR48098">
    <property type="entry name" value="ENTEROCHELIN ESTERASE-RELATED"/>
    <property type="match status" value="1"/>
</dbReference>